<sequence>MDKKISFEVQGFDVIDDYSDNQFAIAEIYVCHDGNNLHNMPIDLSVIKKAKKTLKNKFLVAGFDGDDFEGHEPDEIIVGVFPESSEMKFVEKNGKTYLVAQAIISKVYAKWAYDVFVEDEDNKRAVSMEITVLGTELQDDGLEHITKFVFNGVTLLGESHMPACEGSNASIIKFSKENALKVYSKRLKNSEKIKKNFVRDMELAEISRKEESEKMEDKEKEVVETVEEEVKETPVEGTEEVKETEEFAKEVSDDETYMEEDESEKEEDDKDDEEKSDEESDEKEDEEDMECNKDFESLTVEQKYEVFRSAVKESLDGCGYLESYDDEYLYVYDYCDGNTVRYAYTLDGTTCTIDVDSKTRVMRGGYVEFEVYEEDNNKLETLEKENCELKEKLMAYETAEKEKSVEAILSEVVDVIPADRIAELREKSADFSLDNLSVFENEVKAIAFEAVAKEVKGNKYSFTKMPINNEMEKKTSKYGW</sequence>
<keyword evidence="1" id="KW-0175">Coiled coil</keyword>
<feature type="region of interest" description="Disordered" evidence="2">
    <location>
        <begin position="208"/>
        <end position="295"/>
    </location>
</feature>
<evidence type="ECO:0000313" key="3">
    <source>
        <dbReference type="EMBL" id="DAE02475.1"/>
    </source>
</evidence>
<feature type="compositionally biased region" description="Basic and acidic residues" evidence="2">
    <location>
        <begin position="231"/>
        <end position="251"/>
    </location>
</feature>
<feature type="compositionally biased region" description="Acidic residues" evidence="2">
    <location>
        <begin position="252"/>
        <end position="289"/>
    </location>
</feature>
<dbReference type="EMBL" id="BK015346">
    <property type="protein sequence ID" value="DAE02475.1"/>
    <property type="molecule type" value="Genomic_DNA"/>
</dbReference>
<evidence type="ECO:0000256" key="2">
    <source>
        <dbReference type="SAM" id="MobiDB-lite"/>
    </source>
</evidence>
<feature type="coiled-coil region" evidence="1">
    <location>
        <begin position="372"/>
        <end position="402"/>
    </location>
</feature>
<feature type="compositionally biased region" description="Basic and acidic residues" evidence="2">
    <location>
        <begin position="208"/>
        <end position="223"/>
    </location>
</feature>
<reference evidence="3" key="1">
    <citation type="journal article" date="2021" name="Proc. Natl. Acad. Sci. U.S.A.">
        <title>A Catalog of Tens of Thousands of Viruses from Human Metagenomes Reveals Hidden Associations with Chronic Diseases.</title>
        <authorList>
            <person name="Tisza M.J."/>
            <person name="Buck C.B."/>
        </authorList>
    </citation>
    <scope>NUCLEOTIDE SEQUENCE</scope>
    <source>
        <strain evidence="3">CtsUY14</strain>
    </source>
</reference>
<proteinExistence type="predicted"/>
<organism evidence="3">
    <name type="scientific">Siphoviridae sp. ctsUY14</name>
    <dbReference type="NCBI Taxonomy" id="2825693"/>
    <lineage>
        <taxon>Viruses</taxon>
        <taxon>Duplodnaviria</taxon>
        <taxon>Heunggongvirae</taxon>
        <taxon>Uroviricota</taxon>
        <taxon>Caudoviricetes</taxon>
    </lineage>
</organism>
<evidence type="ECO:0000256" key="1">
    <source>
        <dbReference type="SAM" id="Coils"/>
    </source>
</evidence>
<name>A0A8S5P7S2_9CAUD</name>
<accession>A0A8S5P7S2</accession>
<protein>
    <submittedName>
        <fullName evidence="3">Uncharacterized protein</fullName>
    </submittedName>
</protein>